<sequence>MHDMRDLKLLLAIRDNDTLVAAAHQLGLTPSAVTQRLQNMEKRLNLRLIDRSARRLCFTGEGELLCQRGKLLVEQYDALMHELDKRRSSFAGTLKINAPFGFGRRYLAAAAADFQQRYPDVEILLTLSDRPMVEAAERFDIVIHIGELRSSNLIGHAIAANSRFVCASPDFIARHGQPSSPEELARLPCIALCENNEDVLLWHFTRGRTSSSVRVRSTLASNDGDIIRLWATRGLGIIMRSEWDVAQALREGELVRLLPGWKTLDADVIALTHQREGLPLRTRQFMRFLRERFAPIPPWREAKQ</sequence>
<dbReference type="Gene3D" id="1.10.10.10">
    <property type="entry name" value="Winged helix-like DNA-binding domain superfamily/Winged helix DNA-binding domain"/>
    <property type="match status" value="1"/>
</dbReference>
<name>A0A845SMH3_9GAMM</name>
<evidence type="ECO:0000256" key="2">
    <source>
        <dbReference type="ARBA" id="ARBA00023015"/>
    </source>
</evidence>
<proteinExistence type="inferred from homology"/>
<dbReference type="InterPro" id="IPR000847">
    <property type="entry name" value="LysR_HTH_N"/>
</dbReference>
<protein>
    <submittedName>
        <fullName evidence="6">LysR family transcriptional regulator</fullName>
    </submittedName>
</protein>
<evidence type="ECO:0000313" key="7">
    <source>
        <dbReference type="Proteomes" id="UP000461443"/>
    </source>
</evidence>
<dbReference type="Pfam" id="PF00126">
    <property type="entry name" value="HTH_1"/>
    <property type="match status" value="1"/>
</dbReference>
<comment type="similarity">
    <text evidence="1">Belongs to the LysR transcriptional regulatory family.</text>
</comment>
<evidence type="ECO:0000256" key="4">
    <source>
        <dbReference type="ARBA" id="ARBA00023163"/>
    </source>
</evidence>
<dbReference type="SUPFAM" id="SSF46785">
    <property type="entry name" value="Winged helix' DNA-binding domain"/>
    <property type="match status" value="1"/>
</dbReference>
<reference evidence="6 7" key="1">
    <citation type="submission" date="2019-12" db="EMBL/GenBank/DDBJ databases">
        <authorList>
            <person name="Lee S.D."/>
        </authorList>
    </citation>
    <scope>NUCLEOTIDE SEQUENCE [LARGE SCALE GENOMIC DNA]</scope>
    <source>
        <strain evidence="6 7">SAP-6</strain>
    </source>
</reference>
<evidence type="ECO:0000256" key="1">
    <source>
        <dbReference type="ARBA" id="ARBA00009437"/>
    </source>
</evidence>
<dbReference type="FunFam" id="3.40.190.290:FF:000001">
    <property type="entry name" value="Transcriptional regulator, LysR family"/>
    <property type="match status" value="1"/>
</dbReference>
<organism evidence="6 7">
    <name type="scientific">Acerihabitans arboris</name>
    <dbReference type="NCBI Taxonomy" id="2691583"/>
    <lineage>
        <taxon>Bacteria</taxon>
        <taxon>Pseudomonadati</taxon>
        <taxon>Pseudomonadota</taxon>
        <taxon>Gammaproteobacteria</taxon>
        <taxon>Enterobacterales</taxon>
        <taxon>Pectobacteriaceae</taxon>
        <taxon>Acerihabitans</taxon>
    </lineage>
</organism>
<dbReference type="PANTHER" id="PTHR30537:SF5">
    <property type="entry name" value="HTH-TYPE TRANSCRIPTIONAL ACTIVATOR TTDR-RELATED"/>
    <property type="match status" value="1"/>
</dbReference>
<dbReference type="Gene3D" id="3.40.190.290">
    <property type="match status" value="1"/>
</dbReference>
<dbReference type="GO" id="GO:0003700">
    <property type="term" value="F:DNA-binding transcription factor activity"/>
    <property type="evidence" value="ECO:0007669"/>
    <property type="project" value="InterPro"/>
</dbReference>
<dbReference type="SUPFAM" id="SSF53850">
    <property type="entry name" value="Periplasmic binding protein-like II"/>
    <property type="match status" value="1"/>
</dbReference>
<keyword evidence="7" id="KW-1185">Reference proteome</keyword>
<dbReference type="AlphaFoldDB" id="A0A845SMH3"/>
<dbReference type="InterPro" id="IPR036390">
    <property type="entry name" value="WH_DNA-bd_sf"/>
</dbReference>
<evidence type="ECO:0000259" key="5">
    <source>
        <dbReference type="PROSITE" id="PS50931"/>
    </source>
</evidence>
<dbReference type="InterPro" id="IPR005119">
    <property type="entry name" value="LysR_subst-bd"/>
</dbReference>
<accession>A0A845SMH3</accession>
<reference evidence="6 7" key="2">
    <citation type="submission" date="2020-02" db="EMBL/GenBank/DDBJ databases">
        <title>The new genus of Enterobacteriales.</title>
        <authorList>
            <person name="Kim I.S."/>
        </authorList>
    </citation>
    <scope>NUCLEOTIDE SEQUENCE [LARGE SCALE GENOMIC DNA]</scope>
    <source>
        <strain evidence="6 7">SAP-6</strain>
    </source>
</reference>
<dbReference type="Pfam" id="PF03466">
    <property type="entry name" value="LysR_substrate"/>
    <property type="match status" value="1"/>
</dbReference>
<keyword evidence="3" id="KW-0238">DNA-binding</keyword>
<dbReference type="EMBL" id="WUBS01000009">
    <property type="protein sequence ID" value="NDL63768.1"/>
    <property type="molecule type" value="Genomic_DNA"/>
</dbReference>
<dbReference type="Proteomes" id="UP000461443">
    <property type="component" value="Unassembled WGS sequence"/>
</dbReference>
<feature type="domain" description="HTH lysR-type" evidence="5">
    <location>
        <begin position="1"/>
        <end position="59"/>
    </location>
</feature>
<evidence type="ECO:0000313" key="6">
    <source>
        <dbReference type="EMBL" id="NDL63768.1"/>
    </source>
</evidence>
<comment type="caution">
    <text evidence="6">The sequence shown here is derived from an EMBL/GenBank/DDBJ whole genome shotgun (WGS) entry which is preliminary data.</text>
</comment>
<dbReference type="RefSeq" id="WP_162366488.1">
    <property type="nucleotide sequence ID" value="NZ_WUBS01000009.1"/>
</dbReference>
<dbReference type="GO" id="GO:0043565">
    <property type="term" value="F:sequence-specific DNA binding"/>
    <property type="evidence" value="ECO:0007669"/>
    <property type="project" value="TreeGrafter"/>
</dbReference>
<dbReference type="InterPro" id="IPR036388">
    <property type="entry name" value="WH-like_DNA-bd_sf"/>
</dbReference>
<keyword evidence="4" id="KW-0804">Transcription</keyword>
<dbReference type="PROSITE" id="PS50931">
    <property type="entry name" value="HTH_LYSR"/>
    <property type="match status" value="1"/>
</dbReference>
<gene>
    <name evidence="6" type="ORF">GRH90_13545</name>
</gene>
<keyword evidence="2" id="KW-0805">Transcription regulation</keyword>
<dbReference type="GO" id="GO:0006351">
    <property type="term" value="P:DNA-templated transcription"/>
    <property type="evidence" value="ECO:0007669"/>
    <property type="project" value="TreeGrafter"/>
</dbReference>
<evidence type="ECO:0000256" key="3">
    <source>
        <dbReference type="ARBA" id="ARBA00023125"/>
    </source>
</evidence>
<dbReference type="PANTHER" id="PTHR30537">
    <property type="entry name" value="HTH-TYPE TRANSCRIPTIONAL REGULATOR"/>
    <property type="match status" value="1"/>
</dbReference>
<dbReference type="InterPro" id="IPR058163">
    <property type="entry name" value="LysR-type_TF_proteobact-type"/>
</dbReference>